<dbReference type="RefSeq" id="XP_051448002.1">
    <property type="nucleotide sequence ID" value="XM_051586454.1"/>
</dbReference>
<comment type="similarity">
    <text evidence="9">Belongs to the class I-like SAM-binding methyltransferase superfamily. Trm1 family.</text>
</comment>
<organism evidence="11 12">
    <name type="scientific">Umbelopsis ramanniana AG</name>
    <dbReference type="NCBI Taxonomy" id="1314678"/>
    <lineage>
        <taxon>Eukaryota</taxon>
        <taxon>Fungi</taxon>
        <taxon>Fungi incertae sedis</taxon>
        <taxon>Mucoromycota</taxon>
        <taxon>Mucoromycotina</taxon>
        <taxon>Umbelopsidomycetes</taxon>
        <taxon>Umbelopsidales</taxon>
        <taxon>Umbelopsidaceae</taxon>
        <taxon>Umbelopsis</taxon>
    </lineage>
</organism>
<evidence type="ECO:0000256" key="1">
    <source>
        <dbReference type="ARBA" id="ARBA00022555"/>
    </source>
</evidence>
<keyword evidence="5 9" id="KW-0819">tRNA processing</keyword>
<dbReference type="InterPro" id="IPR002905">
    <property type="entry name" value="Trm1"/>
</dbReference>
<accession>A0AAD5EFY5</accession>
<dbReference type="PROSITE" id="PS51626">
    <property type="entry name" value="SAM_MT_TRM1"/>
    <property type="match status" value="1"/>
</dbReference>
<proteinExistence type="inferred from homology"/>
<keyword evidence="6 9" id="KW-0694">RNA-binding</keyword>
<dbReference type="Gene3D" id="3.40.50.150">
    <property type="entry name" value="Vaccinia Virus protein VP39"/>
    <property type="match status" value="1"/>
</dbReference>
<dbReference type="InterPro" id="IPR042296">
    <property type="entry name" value="tRNA_met_Trm1_C"/>
</dbReference>
<feature type="region of interest" description="Disordered" evidence="10">
    <location>
        <begin position="93"/>
        <end position="116"/>
    </location>
</feature>
<evidence type="ECO:0000313" key="12">
    <source>
        <dbReference type="Proteomes" id="UP001206595"/>
    </source>
</evidence>
<keyword evidence="12" id="KW-1185">Reference proteome</keyword>
<feature type="region of interest" description="Disordered" evidence="10">
    <location>
        <begin position="524"/>
        <end position="552"/>
    </location>
</feature>
<dbReference type="Pfam" id="PF02005">
    <property type="entry name" value="TRM"/>
    <property type="match status" value="1"/>
</dbReference>
<protein>
    <recommendedName>
        <fullName evidence="7 9">tRNA (guanine(26)-N(2))-dimethyltransferase</fullName>
        <ecNumber evidence="7 9">2.1.1.216</ecNumber>
    </recommendedName>
</protein>
<evidence type="ECO:0000256" key="8">
    <source>
        <dbReference type="ARBA" id="ARBA00051897"/>
    </source>
</evidence>
<keyword evidence="1 9" id="KW-0820">tRNA-binding</keyword>
<feature type="compositionally biased region" description="Basic and acidic residues" evidence="10">
    <location>
        <begin position="538"/>
        <end position="552"/>
    </location>
</feature>
<dbReference type="SUPFAM" id="SSF53335">
    <property type="entry name" value="S-adenosyl-L-methionine-dependent methyltransferases"/>
    <property type="match status" value="1"/>
</dbReference>
<dbReference type="NCBIfam" id="TIGR00308">
    <property type="entry name" value="TRM1"/>
    <property type="match status" value="1"/>
</dbReference>
<dbReference type="GO" id="GO:0002940">
    <property type="term" value="P:tRNA N2-guanine methylation"/>
    <property type="evidence" value="ECO:0007669"/>
    <property type="project" value="TreeGrafter"/>
</dbReference>
<keyword evidence="2 9" id="KW-0489">Methyltransferase</keyword>
<dbReference type="GeneID" id="75911802"/>
<name>A0AAD5EFY5_UMBRA</name>
<reference evidence="11" key="1">
    <citation type="submission" date="2021-06" db="EMBL/GenBank/DDBJ databases">
        <authorList>
            <consortium name="DOE Joint Genome Institute"/>
            <person name="Mondo S.J."/>
            <person name="Amses K.R."/>
            <person name="Simmons D.R."/>
            <person name="Longcore J.E."/>
            <person name="Seto K."/>
            <person name="Alves G.H."/>
            <person name="Bonds A.E."/>
            <person name="Quandt C.A."/>
            <person name="Davis W.J."/>
            <person name="Chang Y."/>
            <person name="Letcher P.M."/>
            <person name="Powell M.J."/>
            <person name="Kuo A."/>
            <person name="Labutti K."/>
            <person name="Pangilinan J."/>
            <person name="Andreopoulos W."/>
            <person name="Tritt A."/>
            <person name="Riley R."/>
            <person name="Hundley H."/>
            <person name="Johnson J."/>
            <person name="Lipzen A."/>
            <person name="Barry K."/>
            <person name="Berbee M.L."/>
            <person name="Buchler N.E."/>
            <person name="Grigoriev I.V."/>
            <person name="Spatafora J.W."/>
            <person name="Stajich J.E."/>
            <person name="James T.Y."/>
        </authorList>
    </citation>
    <scope>NUCLEOTIDE SEQUENCE</scope>
    <source>
        <strain evidence="11">AG</strain>
    </source>
</reference>
<dbReference type="AlphaFoldDB" id="A0AAD5EFY5"/>
<evidence type="ECO:0000256" key="2">
    <source>
        <dbReference type="ARBA" id="ARBA00022603"/>
    </source>
</evidence>
<dbReference type="EMBL" id="MU620898">
    <property type="protein sequence ID" value="KAI8582998.1"/>
    <property type="molecule type" value="Genomic_DNA"/>
</dbReference>
<evidence type="ECO:0000256" key="9">
    <source>
        <dbReference type="PROSITE-ProRule" id="PRU00958"/>
    </source>
</evidence>
<dbReference type="FunFam" id="3.30.56.70:FF:000001">
    <property type="entry name" value="tRNA (guanine(26)-N(2))-dimethyltransferase"/>
    <property type="match status" value="1"/>
</dbReference>
<sequence length="552" mass="61716">MLIASLRRISLNYCPRLLQRARYTMSSTENGQTEIDVSQYNTVTEGKATILFPKNNEVFYNPVQEFNRDMSIAAITTWSEIYFQEQRERLERKRANKAKKAAETGQEASVDDKPHHSLSRSDFTILEALAATGLRSVRYAKEIPNVKRIVANDLLEDAVLSIKRNTKFNEISEDLLHANQGDALGVMYNARGAAEKFDVIDLDPYGTAAPFIDGAVQAVTSGGLLCVTCTDLAVLTGSMYPETCFSKYGGMPLRGMYCHEMALRLVLNTIQTSAARYGRYIEPLASCSIDFYVRLFIRVYDSPAEVKKSASKIGMVYDCNGCNAFVTQPLSKLHVKDNGASRYTPGTGPTVNTNCENCQQNHRIGGPTWVAPIHNKDFVSKMLQHVNDHEEKFGTSDRMKGMLSVINEELDQPFYWTLGNLCGTLHCNSIPMVDLCSAILNAGYKFSSTHCQPEGIKTDAPASVMWDIMKGWVKKYPVTMKNIGELSPARKILAQPAKFEADFTRHQDAIPPSRHIKLVRYQVNPTPNWGPKARAGKPKKEAKPQESKKRKL</sequence>
<dbReference type="GO" id="GO:0160104">
    <property type="term" value="F:tRNA (guanine(26)-N2)-dimethyltransferase activity"/>
    <property type="evidence" value="ECO:0007669"/>
    <property type="project" value="UniProtKB-UniRule"/>
</dbReference>
<keyword evidence="3 9" id="KW-0808">Transferase</keyword>
<dbReference type="PANTHER" id="PTHR10631:SF3">
    <property type="entry name" value="TRNA (GUANINE(26)-N(2))-DIMETHYLTRANSFERASE"/>
    <property type="match status" value="1"/>
</dbReference>
<evidence type="ECO:0000256" key="7">
    <source>
        <dbReference type="ARBA" id="ARBA00039099"/>
    </source>
</evidence>
<comment type="catalytic activity">
    <reaction evidence="8 9">
        <text>guanosine(26) in tRNA + 2 S-adenosyl-L-methionine = N(2)-dimethylguanosine(26) in tRNA + 2 S-adenosyl-L-homocysteine + 2 H(+)</text>
        <dbReference type="Rhea" id="RHEA:43140"/>
        <dbReference type="Rhea" id="RHEA-COMP:10359"/>
        <dbReference type="Rhea" id="RHEA-COMP:10360"/>
        <dbReference type="ChEBI" id="CHEBI:15378"/>
        <dbReference type="ChEBI" id="CHEBI:57856"/>
        <dbReference type="ChEBI" id="CHEBI:59789"/>
        <dbReference type="ChEBI" id="CHEBI:74269"/>
        <dbReference type="ChEBI" id="CHEBI:74513"/>
        <dbReference type="EC" id="2.1.1.216"/>
    </reaction>
</comment>
<reference evidence="11" key="2">
    <citation type="journal article" date="2022" name="Proc. Natl. Acad. Sci. U.S.A.">
        <title>Diploid-dominant life cycles characterize the early evolution of Fungi.</title>
        <authorList>
            <person name="Amses K.R."/>
            <person name="Simmons D.R."/>
            <person name="Longcore J.E."/>
            <person name="Mondo S.J."/>
            <person name="Seto K."/>
            <person name="Jeronimo G.H."/>
            <person name="Bonds A.E."/>
            <person name="Quandt C.A."/>
            <person name="Davis W.J."/>
            <person name="Chang Y."/>
            <person name="Federici B.A."/>
            <person name="Kuo A."/>
            <person name="LaButti K."/>
            <person name="Pangilinan J."/>
            <person name="Andreopoulos W."/>
            <person name="Tritt A."/>
            <person name="Riley R."/>
            <person name="Hundley H."/>
            <person name="Johnson J."/>
            <person name="Lipzen A."/>
            <person name="Barry K."/>
            <person name="Lang B.F."/>
            <person name="Cuomo C.A."/>
            <person name="Buchler N.E."/>
            <person name="Grigoriev I.V."/>
            <person name="Spatafora J.W."/>
            <person name="Stajich J.E."/>
            <person name="James T.Y."/>
        </authorList>
    </citation>
    <scope>NUCLEOTIDE SEQUENCE</scope>
    <source>
        <strain evidence="11">AG</strain>
    </source>
</reference>
<dbReference type="Gene3D" id="3.30.56.70">
    <property type="entry name" value="N2,N2-dimethylguanosine tRNA methyltransferase, C-terminal domain"/>
    <property type="match status" value="1"/>
</dbReference>
<dbReference type="InterPro" id="IPR029063">
    <property type="entry name" value="SAM-dependent_MTases_sf"/>
</dbReference>
<evidence type="ECO:0000313" key="11">
    <source>
        <dbReference type="EMBL" id="KAI8582998.1"/>
    </source>
</evidence>
<dbReference type="GO" id="GO:0005634">
    <property type="term" value="C:nucleus"/>
    <property type="evidence" value="ECO:0007669"/>
    <property type="project" value="TreeGrafter"/>
</dbReference>
<evidence type="ECO:0000256" key="5">
    <source>
        <dbReference type="ARBA" id="ARBA00022694"/>
    </source>
</evidence>
<evidence type="ECO:0000256" key="3">
    <source>
        <dbReference type="ARBA" id="ARBA00022679"/>
    </source>
</evidence>
<evidence type="ECO:0000256" key="6">
    <source>
        <dbReference type="ARBA" id="ARBA00022884"/>
    </source>
</evidence>
<comment type="caution">
    <text evidence="11">The sequence shown here is derived from an EMBL/GenBank/DDBJ whole genome shotgun (WGS) entry which is preliminary data.</text>
</comment>
<dbReference type="Proteomes" id="UP001206595">
    <property type="component" value="Unassembled WGS sequence"/>
</dbReference>
<evidence type="ECO:0000256" key="4">
    <source>
        <dbReference type="ARBA" id="ARBA00022691"/>
    </source>
</evidence>
<evidence type="ECO:0000256" key="10">
    <source>
        <dbReference type="SAM" id="MobiDB-lite"/>
    </source>
</evidence>
<dbReference type="EC" id="2.1.1.216" evidence="7 9"/>
<dbReference type="PANTHER" id="PTHR10631">
    <property type="entry name" value="N 2 ,N 2 -DIMETHYLGUANOSINE TRNA METHYLTRANSFERASE"/>
    <property type="match status" value="1"/>
</dbReference>
<gene>
    <name evidence="11" type="ORF">K450DRAFT_225833</name>
</gene>
<keyword evidence="4 9" id="KW-0949">S-adenosyl-L-methionine</keyword>
<dbReference type="GO" id="GO:0000049">
    <property type="term" value="F:tRNA binding"/>
    <property type="evidence" value="ECO:0007669"/>
    <property type="project" value="UniProtKB-UniRule"/>
</dbReference>